<feature type="binding site" evidence="9">
    <location>
        <position position="286"/>
    </location>
    <ligand>
        <name>Zn(2+)</name>
        <dbReference type="ChEBI" id="CHEBI:29105"/>
        <label>1</label>
    </ligand>
</feature>
<keyword evidence="5 9" id="KW-0862">Zinc</keyword>
<keyword evidence="6" id="KW-0156">Chromatin regulator</keyword>
<feature type="binding site" evidence="9">
    <location>
        <position position="280"/>
    </location>
    <ligand>
        <name>Zn(2+)</name>
        <dbReference type="ChEBI" id="CHEBI:29105"/>
        <label>2</label>
    </ligand>
</feature>
<dbReference type="InterPro" id="IPR013083">
    <property type="entry name" value="Znf_RING/FYVE/PHD"/>
</dbReference>
<name>A0A6H5G817_9HEMI</name>
<gene>
    <name evidence="13" type="ORF">NTEN_LOCUS4965</name>
</gene>
<evidence type="ECO:0000256" key="8">
    <source>
        <dbReference type="PIRSR" id="PIRSR628651-50"/>
    </source>
</evidence>
<dbReference type="GO" id="GO:0005634">
    <property type="term" value="C:nucleus"/>
    <property type="evidence" value="ECO:0007669"/>
    <property type="project" value="UniProtKB-SubCell"/>
</dbReference>
<evidence type="ECO:0000313" key="13">
    <source>
        <dbReference type="EMBL" id="CAA9998682.1"/>
    </source>
</evidence>
<evidence type="ECO:0000259" key="12">
    <source>
        <dbReference type="PROSITE" id="PS50982"/>
    </source>
</evidence>
<dbReference type="PANTHER" id="PTHR10333:SF42">
    <property type="entry name" value="INHIBITOR OF GROWTH PROTEIN 5"/>
    <property type="match status" value="1"/>
</dbReference>
<comment type="similarity">
    <text evidence="2">Belongs to the ING family.</text>
</comment>
<feature type="site" description="Histone H3K4me3 binding" evidence="8">
    <location>
        <position position="276"/>
    </location>
</feature>
<evidence type="ECO:0000256" key="3">
    <source>
        <dbReference type="ARBA" id="ARBA00022723"/>
    </source>
</evidence>
<evidence type="ECO:0000256" key="1">
    <source>
        <dbReference type="ARBA" id="ARBA00004123"/>
    </source>
</evidence>
<dbReference type="OrthoDB" id="71166at2759"/>
<feature type="binding site" evidence="9">
    <location>
        <position position="264"/>
    </location>
    <ligand>
        <name>Zn(2+)</name>
        <dbReference type="ChEBI" id="CHEBI:29105"/>
        <label>1</label>
    </ligand>
</feature>
<feature type="binding site" evidence="9">
    <location>
        <position position="262"/>
    </location>
    <ligand>
        <name>Zn(2+)</name>
        <dbReference type="ChEBI" id="CHEBI:29105"/>
        <label>1</label>
    </ligand>
</feature>
<feature type="domain" description="PHD-type" evidence="11">
    <location>
        <begin position="259"/>
        <end position="308"/>
    </location>
</feature>
<dbReference type="SMART" id="SM00391">
    <property type="entry name" value="MBD"/>
    <property type="match status" value="1"/>
</dbReference>
<dbReference type="Proteomes" id="UP000479000">
    <property type="component" value="Unassembled WGS sequence"/>
</dbReference>
<evidence type="ECO:0000256" key="9">
    <source>
        <dbReference type="PIRSR" id="PIRSR628651-51"/>
    </source>
</evidence>
<keyword evidence="4 10" id="KW-0863">Zinc-finger</keyword>
<evidence type="ECO:0008006" key="15">
    <source>
        <dbReference type="Google" id="ProtNLM"/>
    </source>
</evidence>
<dbReference type="Gene3D" id="3.30.40.10">
    <property type="entry name" value="Zinc/RING finger domain, C3HC4 (zinc finger)"/>
    <property type="match status" value="1"/>
</dbReference>
<evidence type="ECO:0000256" key="2">
    <source>
        <dbReference type="ARBA" id="ARBA00010210"/>
    </source>
</evidence>
<dbReference type="PANTHER" id="PTHR10333">
    <property type="entry name" value="INHIBITOR OF GROWTH PROTEIN"/>
    <property type="match status" value="1"/>
</dbReference>
<dbReference type="Pfam" id="PF01429">
    <property type="entry name" value="MBD"/>
    <property type="match status" value="1"/>
</dbReference>
<sequence length="347" mass="39479">MGSGSWFTPMLRLRQETKLQKKKDDVYAIRTLGSGPDEEFRTAPASRPHQLSLASQMSYDTVSYLGSKPQNASLQGQFSRSEFSIKFSCLFGSEPIHHSTEPNLVDSRVPPEIYCGACHVGGWKRMIVERRHLAGTKRNADVYYLSPDGYKFRSRQEIGQYLLDQNISEFEAAHNFSFRSRPLGGQCARFEIYKKAQPISIIGFQDAKKESKDQEGNKKANSLGQIGSVKSLAPKSEEQRKKQKIQSPAPVKKKIKEDRVYCICDGDISGLMVKCDYSECPLQWYHLKCLKIPSAPVGKWYCPICRGDDSTQLNIAYVQDFRRFISKRASLKRSDDFLTREIFAQID</sequence>
<dbReference type="InterPro" id="IPR001965">
    <property type="entry name" value="Znf_PHD"/>
</dbReference>
<evidence type="ECO:0000256" key="5">
    <source>
        <dbReference type="ARBA" id="ARBA00022833"/>
    </source>
</evidence>
<feature type="binding site" evidence="9">
    <location>
        <position position="302"/>
    </location>
    <ligand>
        <name>Zn(2+)</name>
        <dbReference type="ChEBI" id="CHEBI:29105"/>
        <label>2</label>
    </ligand>
</feature>
<dbReference type="InterPro" id="IPR019787">
    <property type="entry name" value="Znf_PHD-finger"/>
</dbReference>
<dbReference type="SUPFAM" id="SSF54171">
    <property type="entry name" value="DNA-binding domain"/>
    <property type="match status" value="1"/>
</dbReference>
<evidence type="ECO:0000313" key="14">
    <source>
        <dbReference type="Proteomes" id="UP000479000"/>
    </source>
</evidence>
<dbReference type="SMART" id="SM00249">
    <property type="entry name" value="PHD"/>
    <property type="match status" value="1"/>
</dbReference>
<dbReference type="InterPro" id="IPR016177">
    <property type="entry name" value="DNA-bd_dom_sf"/>
</dbReference>
<keyword evidence="3 9" id="KW-0479">Metal-binding</keyword>
<evidence type="ECO:0000256" key="10">
    <source>
        <dbReference type="PROSITE-ProRule" id="PRU00146"/>
    </source>
</evidence>
<keyword evidence="14" id="KW-1185">Reference proteome</keyword>
<dbReference type="InterPro" id="IPR001739">
    <property type="entry name" value="Methyl_CpG_DNA-bd"/>
</dbReference>
<dbReference type="InterPro" id="IPR028651">
    <property type="entry name" value="ING_fam"/>
</dbReference>
<keyword evidence="7" id="KW-0539">Nucleus</keyword>
<dbReference type="AlphaFoldDB" id="A0A6H5G817"/>
<feature type="site" description="Histone H3K4me3 binding" evidence="8">
    <location>
        <position position="284"/>
    </location>
</feature>
<evidence type="ECO:0000256" key="4">
    <source>
        <dbReference type="ARBA" id="ARBA00022771"/>
    </source>
</evidence>
<dbReference type="Gene3D" id="3.30.890.10">
    <property type="entry name" value="Methyl-cpg-binding Protein 2, Chain A"/>
    <property type="match status" value="1"/>
</dbReference>
<accession>A0A6H5G817</accession>
<dbReference type="GO" id="GO:0006325">
    <property type="term" value="P:chromatin organization"/>
    <property type="evidence" value="ECO:0007669"/>
    <property type="project" value="UniProtKB-KW"/>
</dbReference>
<feature type="domain" description="MBD" evidence="12">
    <location>
        <begin position="109"/>
        <end position="183"/>
    </location>
</feature>
<feature type="binding site" evidence="9">
    <location>
        <position position="289"/>
    </location>
    <ligand>
        <name>Zn(2+)</name>
        <dbReference type="ChEBI" id="CHEBI:29105"/>
        <label>1</label>
    </ligand>
</feature>
<dbReference type="InterPro" id="IPR019786">
    <property type="entry name" value="Zinc_finger_PHD-type_CS"/>
</dbReference>
<evidence type="ECO:0000256" key="6">
    <source>
        <dbReference type="ARBA" id="ARBA00022853"/>
    </source>
</evidence>
<dbReference type="PROSITE" id="PS01359">
    <property type="entry name" value="ZF_PHD_1"/>
    <property type="match status" value="1"/>
</dbReference>
<dbReference type="PROSITE" id="PS50982">
    <property type="entry name" value="MBD"/>
    <property type="match status" value="1"/>
</dbReference>
<dbReference type="GO" id="GO:0008270">
    <property type="term" value="F:zinc ion binding"/>
    <property type="evidence" value="ECO:0007669"/>
    <property type="project" value="UniProtKB-KW"/>
</dbReference>
<dbReference type="EMBL" id="CADCXU010007300">
    <property type="protein sequence ID" value="CAA9998682.1"/>
    <property type="molecule type" value="Genomic_DNA"/>
</dbReference>
<comment type="subcellular location">
    <subcellularLocation>
        <location evidence="1">Nucleus</location>
    </subcellularLocation>
</comment>
<reference evidence="13 14" key="1">
    <citation type="submission" date="2020-02" db="EMBL/GenBank/DDBJ databases">
        <authorList>
            <person name="Ferguson B K."/>
        </authorList>
    </citation>
    <scope>NUCLEOTIDE SEQUENCE [LARGE SCALE GENOMIC DNA]</scope>
</reference>
<evidence type="ECO:0000256" key="7">
    <source>
        <dbReference type="ARBA" id="ARBA00023242"/>
    </source>
</evidence>
<organism evidence="13 14">
    <name type="scientific">Nesidiocoris tenuis</name>
    <dbReference type="NCBI Taxonomy" id="355587"/>
    <lineage>
        <taxon>Eukaryota</taxon>
        <taxon>Metazoa</taxon>
        <taxon>Ecdysozoa</taxon>
        <taxon>Arthropoda</taxon>
        <taxon>Hexapoda</taxon>
        <taxon>Insecta</taxon>
        <taxon>Pterygota</taxon>
        <taxon>Neoptera</taxon>
        <taxon>Paraneoptera</taxon>
        <taxon>Hemiptera</taxon>
        <taxon>Heteroptera</taxon>
        <taxon>Panheteroptera</taxon>
        <taxon>Cimicomorpha</taxon>
        <taxon>Miridae</taxon>
        <taxon>Dicyphina</taxon>
        <taxon>Nesidiocoris</taxon>
    </lineage>
</organism>
<feature type="site" description="Histone H3K4me3 binding" evidence="8">
    <location>
        <position position="272"/>
    </location>
</feature>
<feature type="binding site" evidence="9">
    <location>
        <position position="275"/>
    </location>
    <ligand>
        <name>Zn(2+)</name>
        <dbReference type="ChEBI" id="CHEBI:29105"/>
        <label>2</label>
    </ligand>
</feature>
<dbReference type="SUPFAM" id="SSF57903">
    <property type="entry name" value="FYVE/PHD zinc finger"/>
    <property type="match status" value="1"/>
</dbReference>
<feature type="site" description="Histone H3K4me3 binding" evidence="8">
    <location>
        <position position="261"/>
    </location>
</feature>
<proteinExistence type="inferred from homology"/>
<dbReference type="GO" id="GO:0003677">
    <property type="term" value="F:DNA binding"/>
    <property type="evidence" value="ECO:0007669"/>
    <property type="project" value="InterPro"/>
</dbReference>
<dbReference type="InterPro" id="IPR011011">
    <property type="entry name" value="Znf_FYVE_PHD"/>
</dbReference>
<dbReference type="PROSITE" id="PS50016">
    <property type="entry name" value="ZF_PHD_2"/>
    <property type="match status" value="1"/>
</dbReference>
<feature type="binding site" evidence="9">
    <location>
        <position position="305"/>
    </location>
    <ligand>
        <name>Zn(2+)</name>
        <dbReference type="ChEBI" id="CHEBI:29105"/>
        <label>2</label>
    </ligand>
</feature>
<evidence type="ECO:0000259" key="11">
    <source>
        <dbReference type="PROSITE" id="PS50016"/>
    </source>
</evidence>
<protein>
    <recommendedName>
        <fullName evidence="15">PHD-type domain-containing protein</fullName>
    </recommendedName>
</protein>